<gene>
    <name evidence="3" type="ORF">SAMN04488238_104309</name>
</gene>
<evidence type="ECO:0000313" key="4">
    <source>
        <dbReference type="Proteomes" id="UP000198539"/>
    </source>
</evidence>
<keyword evidence="4" id="KW-1185">Reference proteome</keyword>
<dbReference type="OrthoDB" id="7324591at2"/>
<evidence type="ECO:0000256" key="1">
    <source>
        <dbReference type="SAM" id="MobiDB-lite"/>
    </source>
</evidence>
<dbReference type="EMBL" id="FNOM01000004">
    <property type="protein sequence ID" value="SDW96206.1"/>
    <property type="molecule type" value="Genomic_DNA"/>
</dbReference>
<dbReference type="InterPro" id="IPR011990">
    <property type="entry name" value="TPR-like_helical_dom_sf"/>
</dbReference>
<dbReference type="Gene3D" id="1.25.40.10">
    <property type="entry name" value="Tetratricopeptide repeat domain"/>
    <property type="match status" value="1"/>
</dbReference>
<dbReference type="STRING" id="564137.SAMN04488238_104309"/>
<dbReference type="SUPFAM" id="SSF48452">
    <property type="entry name" value="TPR-like"/>
    <property type="match status" value="1"/>
</dbReference>
<evidence type="ECO:0000313" key="3">
    <source>
        <dbReference type="EMBL" id="SDW96206.1"/>
    </source>
</evidence>
<feature type="signal peptide" evidence="2">
    <location>
        <begin position="1"/>
        <end position="39"/>
    </location>
</feature>
<dbReference type="RefSeq" id="WP_092887956.1">
    <property type="nucleotide sequence ID" value="NZ_CP061498.1"/>
</dbReference>
<accession>A0A1H2XTM9</accession>
<feature type="chain" id="PRO_5011725117" description="Tetratricopeptide repeat-containing protein" evidence="2">
    <location>
        <begin position="40"/>
        <end position="503"/>
    </location>
</feature>
<dbReference type="Proteomes" id="UP000198539">
    <property type="component" value="Unassembled WGS sequence"/>
</dbReference>
<feature type="region of interest" description="Disordered" evidence="1">
    <location>
        <begin position="263"/>
        <end position="295"/>
    </location>
</feature>
<evidence type="ECO:0008006" key="5">
    <source>
        <dbReference type="Google" id="ProtNLM"/>
    </source>
</evidence>
<dbReference type="AlphaFoldDB" id="A0A1H2XTM9"/>
<feature type="compositionally biased region" description="Low complexity" evidence="1">
    <location>
        <begin position="266"/>
        <end position="288"/>
    </location>
</feature>
<evidence type="ECO:0000256" key="2">
    <source>
        <dbReference type="SAM" id="SignalP"/>
    </source>
</evidence>
<organism evidence="3 4">
    <name type="scientific">Roseicitreum antarcticum</name>
    <dbReference type="NCBI Taxonomy" id="564137"/>
    <lineage>
        <taxon>Bacteria</taxon>
        <taxon>Pseudomonadati</taxon>
        <taxon>Pseudomonadota</taxon>
        <taxon>Alphaproteobacteria</taxon>
        <taxon>Rhodobacterales</taxon>
        <taxon>Paracoccaceae</taxon>
        <taxon>Roseicitreum</taxon>
    </lineage>
</organism>
<protein>
    <recommendedName>
        <fullName evidence="5">Tetratricopeptide repeat-containing protein</fullName>
    </recommendedName>
</protein>
<reference evidence="3 4" key="1">
    <citation type="submission" date="2016-10" db="EMBL/GenBank/DDBJ databases">
        <authorList>
            <person name="de Groot N.N."/>
        </authorList>
    </citation>
    <scope>NUCLEOTIDE SEQUENCE [LARGE SCALE GENOMIC DNA]</scope>
    <source>
        <strain evidence="3 4">CGMCC 1.8894</strain>
    </source>
</reference>
<sequence>MTREPIFALVRKAPRRTRLLAGAALALALVGFTPAPVHGPFSMAAGAQTATPNDLRALIYYLDQNDQAAVQAEMRRLRTAFPDWRPPSDLNDLRAPAPASGPSVDEAAIWARIERGDFAGARNLIEQGRAAAGGWQPDAEMLRVLDLNETQAAFDRAVSGRNAPEAIAIARRAPQMFRCDRINNAWQLAEMYALVNQPGNAVSTYQGVATSCTALSDQAPTLEKADAVASPAQLAGLFDAARGAAPGNTTALNQLEARLRAGRGGAPAAAQPAAQSAAPAPARVAAAPAPAPTPAPVQAAVQTATQAPATDYARLPLRGDGRIGTVRAAKEAGAWGRCLATSANPQSLEVLYERGWCAYSHDRPAEALAAFAAVARAGSGLGPEVQRDANFGLSLSYLGMNMTDQAAAVSAATPLTATQRRDTETIILDQRAVRAFRLGEHRQAIAYLNALEQQNGSLRRDLAILRAYSYLENDQRAVAYEQFQTLHAQLATDETRDGLNASR</sequence>
<name>A0A1H2XTM9_9RHOB</name>
<proteinExistence type="predicted"/>
<keyword evidence="2" id="KW-0732">Signal</keyword>